<accession>A0A0E9XSB9</accession>
<protein>
    <submittedName>
        <fullName evidence="1">Uncharacterized protein</fullName>
    </submittedName>
</protein>
<reference evidence="1" key="1">
    <citation type="submission" date="2014-11" db="EMBL/GenBank/DDBJ databases">
        <authorList>
            <person name="Amaro Gonzalez C."/>
        </authorList>
    </citation>
    <scope>NUCLEOTIDE SEQUENCE</scope>
</reference>
<dbReference type="AlphaFoldDB" id="A0A0E9XSB9"/>
<reference evidence="1" key="2">
    <citation type="journal article" date="2015" name="Fish Shellfish Immunol.">
        <title>Early steps in the European eel (Anguilla anguilla)-Vibrio vulnificus interaction in the gills: Role of the RtxA13 toxin.</title>
        <authorList>
            <person name="Callol A."/>
            <person name="Pajuelo D."/>
            <person name="Ebbesson L."/>
            <person name="Teles M."/>
            <person name="MacKenzie S."/>
            <person name="Amaro C."/>
        </authorList>
    </citation>
    <scope>NUCLEOTIDE SEQUENCE</scope>
</reference>
<name>A0A0E9XSB9_ANGAN</name>
<organism evidence="1">
    <name type="scientific">Anguilla anguilla</name>
    <name type="common">European freshwater eel</name>
    <name type="synonym">Muraena anguilla</name>
    <dbReference type="NCBI Taxonomy" id="7936"/>
    <lineage>
        <taxon>Eukaryota</taxon>
        <taxon>Metazoa</taxon>
        <taxon>Chordata</taxon>
        <taxon>Craniata</taxon>
        <taxon>Vertebrata</taxon>
        <taxon>Euteleostomi</taxon>
        <taxon>Actinopterygii</taxon>
        <taxon>Neopterygii</taxon>
        <taxon>Teleostei</taxon>
        <taxon>Anguilliformes</taxon>
        <taxon>Anguillidae</taxon>
        <taxon>Anguilla</taxon>
    </lineage>
</organism>
<proteinExistence type="predicted"/>
<sequence>MNVLLSFVKVKRLGHLCSCVAPGAHVHHGQSRGDAEW</sequence>
<evidence type="ECO:0000313" key="1">
    <source>
        <dbReference type="EMBL" id="JAI05302.1"/>
    </source>
</evidence>
<dbReference type="EMBL" id="GBXM01003276">
    <property type="protein sequence ID" value="JAI05302.1"/>
    <property type="molecule type" value="Transcribed_RNA"/>
</dbReference>